<gene>
    <name evidence="1" type="ORF">QVD17_09011</name>
</gene>
<protein>
    <submittedName>
        <fullName evidence="1">Uncharacterized protein</fullName>
    </submittedName>
</protein>
<dbReference type="Proteomes" id="UP001229421">
    <property type="component" value="Unassembled WGS sequence"/>
</dbReference>
<evidence type="ECO:0000313" key="1">
    <source>
        <dbReference type="EMBL" id="KAK1432120.1"/>
    </source>
</evidence>
<keyword evidence="2" id="KW-1185">Reference proteome</keyword>
<dbReference type="PROSITE" id="PS51257">
    <property type="entry name" value="PROKAR_LIPOPROTEIN"/>
    <property type="match status" value="1"/>
</dbReference>
<evidence type="ECO:0000313" key="2">
    <source>
        <dbReference type="Proteomes" id="UP001229421"/>
    </source>
</evidence>
<accession>A0AAD8NY05</accession>
<name>A0AAD8NY05_TARER</name>
<sequence length="194" mass="22000">MGTSLRLITSKLVTRSLLPTLVSSSCFHSIINAGHQRGYSTMPKDDTFLLLSFALLHIYFCDHSWLNVKCPKISHLSFKMKMDAINRWVSLRIPNERLKVDLAYLPALKVEEMKACVEQILFVQGKPHKEVSLNLLDKTFSSDDIKEEMKDGMIELELITDLSNGYVSEISIIATCARVVVLCYSITVIFPIFL</sequence>
<dbReference type="AlphaFoldDB" id="A0AAD8NY05"/>
<dbReference type="EMBL" id="JAUHHV010000002">
    <property type="protein sequence ID" value="KAK1432120.1"/>
    <property type="molecule type" value="Genomic_DNA"/>
</dbReference>
<proteinExistence type="predicted"/>
<comment type="caution">
    <text evidence="1">The sequence shown here is derived from an EMBL/GenBank/DDBJ whole genome shotgun (WGS) entry which is preliminary data.</text>
</comment>
<reference evidence="1" key="1">
    <citation type="journal article" date="2023" name="bioRxiv">
        <title>Improved chromosome-level genome assembly for marigold (Tagetes erecta).</title>
        <authorList>
            <person name="Jiang F."/>
            <person name="Yuan L."/>
            <person name="Wang S."/>
            <person name="Wang H."/>
            <person name="Xu D."/>
            <person name="Wang A."/>
            <person name="Fan W."/>
        </authorList>
    </citation>
    <scope>NUCLEOTIDE SEQUENCE</scope>
    <source>
        <strain evidence="1">WSJ</strain>
        <tissue evidence="1">Leaf</tissue>
    </source>
</reference>
<organism evidence="1 2">
    <name type="scientific">Tagetes erecta</name>
    <name type="common">African marigold</name>
    <dbReference type="NCBI Taxonomy" id="13708"/>
    <lineage>
        <taxon>Eukaryota</taxon>
        <taxon>Viridiplantae</taxon>
        <taxon>Streptophyta</taxon>
        <taxon>Embryophyta</taxon>
        <taxon>Tracheophyta</taxon>
        <taxon>Spermatophyta</taxon>
        <taxon>Magnoliopsida</taxon>
        <taxon>eudicotyledons</taxon>
        <taxon>Gunneridae</taxon>
        <taxon>Pentapetalae</taxon>
        <taxon>asterids</taxon>
        <taxon>campanulids</taxon>
        <taxon>Asterales</taxon>
        <taxon>Asteraceae</taxon>
        <taxon>Asteroideae</taxon>
        <taxon>Heliantheae alliance</taxon>
        <taxon>Tageteae</taxon>
        <taxon>Tagetes</taxon>
    </lineage>
</organism>